<name>A0A428QW21_9HYPO</name>
<evidence type="ECO:0000313" key="5">
    <source>
        <dbReference type="EMBL" id="RSL69438.1"/>
    </source>
</evidence>
<dbReference type="OrthoDB" id="1044435at2759"/>
<dbReference type="GO" id="GO:0016740">
    <property type="term" value="F:transferase activity"/>
    <property type="evidence" value="ECO:0007669"/>
    <property type="project" value="UniProtKB-KW"/>
</dbReference>
<comment type="similarity">
    <text evidence="1">Belongs to the gamma-glutamylcyclotransferase family.</text>
</comment>
<dbReference type="SUPFAM" id="SSF110857">
    <property type="entry name" value="Gamma-glutamyl cyclotransferase-like"/>
    <property type="match status" value="1"/>
</dbReference>
<dbReference type="CDD" id="cd06661">
    <property type="entry name" value="GGCT_like"/>
    <property type="match status" value="1"/>
</dbReference>
<keyword evidence="2" id="KW-0808">Transferase</keyword>
<accession>A0A428QW21</accession>
<sequence>MSGDNTAFFYGTLVGYTPNFLAMAPEVFFSVCYGNRDPPKVIKDLHTFTPAILEGYCRHRVQEADYPGVIAEKGHTVLGIYATGLTDANVDKLDSFEGPEYTKTPVQVKLVRKDGDKTSEGEIKETSVYVFNTPSYLEKVEWDFEEFRKQKMQFWTRGGWAFDQGKSPILAHKATFADTTGPDTADQTPSN</sequence>
<dbReference type="Gene3D" id="3.10.490.10">
    <property type="entry name" value="Gamma-glutamyl cyclotransferase-like"/>
    <property type="match status" value="1"/>
</dbReference>
<dbReference type="InterPro" id="IPR013024">
    <property type="entry name" value="GGCT-like"/>
</dbReference>
<protein>
    <recommendedName>
        <fullName evidence="3">Putative gamma-glutamylcyclotransferase</fullName>
    </recommendedName>
</protein>
<dbReference type="Proteomes" id="UP000288168">
    <property type="component" value="Unassembled WGS sequence"/>
</dbReference>
<evidence type="ECO:0000256" key="3">
    <source>
        <dbReference type="ARBA" id="ARBA00030602"/>
    </source>
</evidence>
<keyword evidence="6" id="KW-1185">Reference proteome</keyword>
<dbReference type="AlphaFoldDB" id="A0A428QW21"/>
<dbReference type="Pfam" id="PF06094">
    <property type="entry name" value="GGACT"/>
    <property type="match status" value="1"/>
</dbReference>
<evidence type="ECO:0000256" key="1">
    <source>
        <dbReference type="ARBA" id="ARBA00008861"/>
    </source>
</evidence>
<evidence type="ECO:0000313" key="6">
    <source>
        <dbReference type="Proteomes" id="UP000288168"/>
    </source>
</evidence>
<comment type="caution">
    <text evidence="5">The sequence shown here is derived from an EMBL/GenBank/DDBJ whole genome shotgun (WGS) entry which is preliminary data.</text>
</comment>
<dbReference type="PANTHER" id="PTHR31544:SF2">
    <property type="entry name" value="AIG2-LIKE PROTEIN D"/>
    <property type="match status" value="1"/>
</dbReference>
<organism evidence="5 6">
    <name type="scientific">Fusarium duplospermum</name>
    <dbReference type="NCBI Taxonomy" id="1325734"/>
    <lineage>
        <taxon>Eukaryota</taxon>
        <taxon>Fungi</taxon>
        <taxon>Dikarya</taxon>
        <taxon>Ascomycota</taxon>
        <taxon>Pezizomycotina</taxon>
        <taxon>Sordariomycetes</taxon>
        <taxon>Hypocreomycetidae</taxon>
        <taxon>Hypocreales</taxon>
        <taxon>Nectriaceae</taxon>
        <taxon>Fusarium</taxon>
        <taxon>Fusarium solani species complex</taxon>
    </lineage>
</organism>
<proteinExistence type="inferred from homology"/>
<dbReference type="EMBL" id="NKCI01000013">
    <property type="protein sequence ID" value="RSL69438.1"/>
    <property type="molecule type" value="Genomic_DNA"/>
</dbReference>
<feature type="domain" description="Gamma-glutamylcyclotransferase AIG2-like" evidence="4">
    <location>
        <begin position="8"/>
        <end position="140"/>
    </location>
</feature>
<dbReference type="InterPro" id="IPR045038">
    <property type="entry name" value="AIG2-like"/>
</dbReference>
<dbReference type="InterPro" id="IPR009288">
    <property type="entry name" value="AIG2-like_dom"/>
</dbReference>
<evidence type="ECO:0000259" key="4">
    <source>
        <dbReference type="Pfam" id="PF06094"/>
    </source>
</evidence>
<gene>
    <name evidence="5" type="ORF">CEP54_002300</name>
</gene>
<dbReference type="InterPro" id="IPR036568">
    <property type="entry name" value="GGCT-like_sf"/>
</dbReference>
<dbReference type="PANTHER" id="PTHR31544">
    <property type="entry name" value="AIG2-LIKE PROTEIN D"/>
    <property type="match status" value="1"/>
</dbReference>
<evidence type="ECO:0000256" key="2">
    <source>
        <dbReference type="ARBA" id="ARBA00022679"/>
    </source>
</evidence>
<reference evidence="5 6" key="1">
    <citation type="submission" date="2017-06" db="EMBL/GenBank/DDBJ databases">
        <title>Comparative genomic analysis of Ambrosia Fusariam Clade fungi.</title>
        <authorList>
            <person name="Stajich J.E."/>
            <person name="Carrillo J."/>
            <person name="Kijimoto T."/>
            <person name="Eskalen A."/>
            <person name="O'Donnell K."/>
            <person name="Kasson M."/>
        </authorList>
    </citation>
    <scope>NUCLEOTIDE SEQUENCE [LARGE SCALE GENOMIC DNA]</scope>
    <source>
        <strain evidence="5 6">NRRL62584</strain>
    </source>
</reference>